<dbReference type="HOGENOM" id="CLU_319830_0_0_1"/>
<dbReference type="eggNOG" id="ENOG502RIWX">
    <property type="taxonomic scope" value="Eukaryota"/>
</dbReference>
<accession>E4ZK21</accession>
<dbReference type="VEuPathDB" id="FungiDB:LEMA_P071240.1"/>
<proteinExistence type="predicted"/>
<dbReference type="EMBL" id="FP929072">
    <property type="protein sequence ID" value="CBX91616.1"/>
    <property type="molecule type" value="Genomic_DNA"/>
</dbReference>
<sequence>MACIEDANISSLQGLQSHLAFKYVFSSNQIFTDLQIAVKTHKPNDADRRYELSFVDSASYQRDSSWLIFFNIGVARSLSNRPTTRTPYPKDSNRLRRDSLMAAACSFSLAQWAPIAIPTAMSTTHSGANTTANTSNPDLVSPSSMLLDTFRKEPACPHYNKDIIGLKPDHEDLAIHLLSDAFAVPRHNPVSSIGNSIDGDNEIADLNFMHSVLMRKGAEDAEIASLPQVDDFVDDKLPDGSLRILKEYNNAYMKHQTGILAFHLGAVNPELKLEFAYAAEATSGHHKMLSKKFEEIFLNPKCAEYTSEMMQDSQDQNHSLVLIEDLDELPLPHVEANIVPLTKADLIVRVQFSNDEHVVFVEEVSVRDDLPEDPYLFSSCEAGRKAAEALKLYQQDNEQITDKVQLDEIEHPKQETISSAAKQLKESNRHLHENSGQNDFFLAWTLVKLENLRAPNPDEFWWAYHHQPHDVDWGSGILDNRENVPARFGLEGPDILQVWREVFEKANLDPIDLFSTGLLPCEDDFGDDPEYMQAKLLWWKQKMGIDGIEAILRYHIGHVRGLRLPDTLEHFLTDEEEAWLNPIPIQRPYLYIPSAKRVFDGLHAQPVDPAKGGFVVVSWLDEVNQEELIPDNRFEQDNEQLRKLIEDSDGSLVKYDWDFCWRFAYNALMEYQDSIELYAEPHCRIENWARPMYLDEHENTSNTPAKCILAQGDLSGTVKSLHPPGLNISSSEQECNLNALMDVVVTTVPADIQMKMSALSECHNQPLVDQDRHKPTPEDSAALHAFLQRVASEPLLALSDLSTINKPKEQLVQIATQHEPTTASRLSNHEKSVLISILNNFASHNSSRLVPFDPELPSYCGGGVPLDEPDALTLRGLLPYNLGTRLDLTLFSRPRNNVENNLMAYLRP</sequence>
<dbReference type="AlphaFoldDB" id="E4ZK21"/>
<dbReference type="GeneID" id="13287983"/>
<evidence type="ECO:0000313" key="1">
    <source>
        <dbReference type="EMBL" id="CBX91616.1"/>
    </source>
</evidence>
<evidence type="ECO:0000313" key="2">
    <source>
        <dbReference type="Proteomes" id="UP000002668"/>
    </source>
</evidence>
<organism evidence="2">
    <name type="scientific">Leptosphaeria maculans (strain JN3 / isolate v23.1.3 / race Av1-4-5-6-7-8)</name>
    <name type="common">Blackleg fungus</name>
    <name type="synonym">Phoma lingam</name>
    <dbReference type="NCBI Taxonomy" id="985895"/>
    <lineage>
        <taxon>Eukaryota</taxon>
        <taxon>Fungi</taxon>
        <taxon>Dikarya</taxon>
        <taxon>Ascomycota</taxon>
        <taxon>Pezizomycotina</taxon>
        <taxon>Dothideomycetes</taxon>
        <taxon>Pleosporomycetidae</taxon>
        <taxon>Pleosporales</taxon>
        <taxon>Pleosporineae</taxon>
        <taxon>Leptosphaeriaceae</taxon>
        <taxon>Plenodomus</taxon>
        <taxon>Plenodomus lingam/Leptosphaeria maculans species complex</taxon>
    </lineage>
</organism>
<name>E4ZK21_LEPMJ</name>
<dbReference type="Proteomes" id="UP000002668">
    <property type="component" value="Genome"/>
</dbReference>
<gene>
    <name evidence="1" type="ORF">LEMA_P071240.1</name>
</gene>
<keyword evidence="2" id="KW-1185">Reference proteome</keyword>
<reference evidence="2" key="1">
    <citation type="journal article" date="2011" name="Nat. Commun.">
        <title>Effector diversification within compartments of the Leptosphaeria maculans genome affected by Repeat-Induced Point mutations.</title>
        <authorList>
            <person name="Rouxel T."/>
            <person name="Grandaubert J."/>
            <person name="Hane J.K."/>
            <person name="Hoede C."/>
            <person name="van de Wouw A.P."/>
            <person name="Couloux A."/>
            <person name="Dominguez V."/>
            <person name="Anthouard V."/>
            <person name="Bally P."/>
            <person name="Bourras S."/>
            <person name="Cozijnsen A.J."/>
            <person name="Ciuffetti L.M."/>
            <person name="Degrave A."/>
            <person name="Dilmaghani A."/>
            <person name="Duret L."/>
            <person name="Fudal I."/>
            <person name="Goodwin S.B."/>
            <person name="Gout L."/>
            <person name="Glaser N."/>
            <person name="Linglin J."/>
            <person name="Kema G.H.J."/>
            <person name="Lapalu N."/>
            <person name="Lawrence C.B."/>
            <person name="May K."/>
            <person name="Meyer M."/>
            <person name="Ollivier B."/>
            <person name="Poulain J."/>
            <person name="Schoch C.L."/>
            <person name="Simon A."/>
            <person name="Spatafora J.W."/>
            <person name="Stachowiak A."/>
            <person name="Turgeon B.G."/>
            <person name="Tyler B.M."/>
            <person name="Vincent D."/>
            <person name="Weissenbach J."/>
            <person name="Amselem J."/>
            <person name="Quesneville H."/>
            <person name="Oliver R.P."/>
            <person name="Wincker P."/>
            <person name="Balesdent M.-H."/>
            <person name="Howlett B.J."/>
        </authorList>
    </citation>
    <scope>NUCLEOTIDE SEQUENCE [LARGE SCALE GENOMIC DNA]</scope>
    <source>
        <strain evidence="2">JN3 / isolate v23.1.3 / race Av1-4-5-6-7-8</strain>
    </source>
</reference>
<dbReference type="InParanoid" id="E4ZK21"/>
<protein>
    <submittedName>
        <fullName evidence="1">Uncharacterized protein</fullName>
    </submittedName>
</protein>
<dbReference type="OrthoDB" id="3690916at2759"/>